<feature type="non-terminal residue" evidence="1">
    <location>
        <position position="1"/>
    </location>
</feature>
<protein>
    <submittedName>
        <fullName evidence="1">Uncharacterized protein</fullName>
    </submittedName>
</protein>
<feature type="non-terminal residue" evidence="1">
    <location>
        <position position="43"/>
    </location>
</feature>
<sequence>IPSPVPPMVPQQVVYPPQIPMIAQQQFFPQNIPNGFGGTPFYG</sequence>
<name>A0A8S3BHB5_9BILA</name>
<evidence type="ECO:0000313" key="1">
    <source>
        <dbReference type="EMBL" id="CAF4818297.1"/>
    </source>
</evidence>
<comment type="caution">
    <text evidence="1">The sequence shown here is derived from an EMBL/GenBank/DDBJ whole genome shotgun (WGS) entry which is preliminary data.</text>
</comment>
<reference evidence="1" key="1">
    <citation type="submission" date="2021-02" db="EMBL/GenBank/DDBJ databases">
        <authorList>
            <person name="Nowell W R."/>
        </authorList>
    </citation>
    <scope>NUCLEOTIDE SEQUENCE</scope>
</reference>
<proteinExistence type="predicted"/>
<evidence type="ECO:0000313" key="2">
    <source>
        <dbReference type="Proteomes" id="UP000676336"/>
    </source>
</evidence>
<dbReference type="Proteomes" id="UP000676336">
    <property type="component" value="Unassembled WGS sequence"/>
</dbReference>
<organism evidence="1 2">
    <name type="scientific">Rotaria magnacalcarata</name>
    <dbReference type="NCBI Taxonomy" id="392030"/>
    <lineage>
        <taxon>Eukaryota</taxon>
        <taxon>Metazoa</taxon>
        <taxon>Spiralia</taxon>
        <taxon>Gnathifera</taxon>
        <taxon>Rotifera</taxon>
        <taxon>Eurotatoria</taxon>
        <taxon>Bdelloidea</taxon>
        <taxon>Philodinida</taxon>
        <taxon>Philodinidae</taxon>
        <taxon>Rotaria</taxon>
    </lineage>
</organism>
<dbReference type="EMBL" id="CAJOBI010152851">
    <property type="protein sequence ID" value="CAF4818297.1"/>
    <property type="molecule type" value="Genomic_DNA"/>
</dbReference>
<dbReference type="AlphaFoldDB" id="A0A8S3BHB5"/>
<accession>A0A8S3BHB5</accession>
<gene>
    <name evidence="1" type="ORF">SMN809_LOCUS47916</name>
</gene>